<reference evidence="7 8" key="1">
    <citation type="submission" date="2024-01" db="EMBL/GenBank/DDBJ databases">
        <title>Multi-omics insights into the function and evolution of sodium benzoate biodegradation pathways in Benzoatithermus flavus gen. nov., sp. nov. from hot spring.</title>
        <authorList>
            <person name="Hu C.-J."/>
            <person name="Li W.-J."/>
        </authorList>
    </citation>
    <scope>NUCLEOTIDE SEQUENCE [LARGE SCALE GENOMIC DNA]</scope>
    <source>
        <strain evidence="7 8">SYSU G07066</strain>
    </source>
</reference>
<dbReference type="GO" id="GO:0016491">
    <property type="term" value="F:oxidoreductase activity"/>
    <property type="evidence" value="ECO:0007669"/>
    <property type="project" value="UniProtKB-KW"/>
</dbReference>
<dbReference type="Pfam" id="PF07992">
    <property type="entry name" value="Pyr_redox_2"/>
    <property type="match status" value="1"/>
</dbReference>
<dbReference type="PRINTS" id="PR00368">
    <property type="entry name" value="FADPNR"/>
</dbReference>
<feature type="domain" description="Pyridine nucleotide-disulphide oxidoreductase dimerisation" evidence="5">
    <location>
        <begin position="341"/>
        <end position="442"/>
    </location>
</feature>
<dbReference type="PRINTS" id="PR00411">
    <property type="entry name" value="PNDRDTASEI"/>
</dbReference>
<keyword evidence="8" id="KW-1185">Reference proteome</keyword>
<dbReference type="Proteomes" id="UP001375743">
    <property type="component" value="Unassembled WGS sequence"/>
</dbReference>
<dbReference type="PANTHER" id="PTHR43014">
    <property type="entry name" value="MERCURIC REDUCTASE"/>
    <property type="match status" value="1"/>
</dbReference>
<dbReference type="Gene3D" id="3.30.390.30">
    <property type="match status" value="1"/>
</dbReference>
<dbReference type="SUPFAM" id="SSF51905">
    <property type="entry name" value="FAD/NAD(P)-binding domain"/>
    <property type="match status" value="1"/>
</dbReference>
<organism evidence="7 8">
    <name type="scientific">Benzoatithermus flavus</name>
    <dbReference type="NCBI Taxonomy" id="3108223"/>
    <lineage>
        <taxon>Bacteria</taxon>
        <taxon>Pseudomonadati</taxon>
        <taxon>Pseudomonadota</taxon>
        <taxon>Alphaproteobacteria</taxon>
        <taxon>Geminicoccales</taxon>
        <taxon>Geminicoccaceae</taxon>
        <taxon>Benzoatithermus</taxon>
    </lineage>
</organism>
<dbReference type="Gene3D" id="3.50.50.60">
    <property type="entry name" value="FAD/NAD(P)-binding domain"/>
    <property type="match status" value="2"/>
</dbReference>
<keyword evidence="7" id="KW-0560">Oxidoreductase</keyword>
<evidence type="ECO:0000256" key="1">
    <source>
        <dbReference type="ARBA" id="ARBA00001974"/>
    </source>
</evidence>
<evidence type="ECO:0000259" key="6">
    <source>
        <dbReference type="Pfam" id="PF07992"/>
    </source>
</evidence>
<dbReference type="InterPro" id="IPR001100">
    <property type="entry name" value="Pyr_nuc-diS_OxRdtase"/>
</dbReference>
<evidence type="ECO:0000256" key="3">
    <source>
        <dbReference type="ARBA" id="ARBA00022630"/>
    </source>
</evidence>
<evidence type="ECO:0000313" key="8">
    <source>
        <dbReference type="Proteomes" id="UP001375743"/>
    </source>
</evidence>
<dbReference type="RefSeq" id="WP_418157732.1">
    <property type="nucleotide sequence ID" value="NZ_JBBLZC010000001.1"/>
</dbReference>
<evidence type="ECO:0000256" key="4">
    <source>
        <dbReference type="ARBA" id="ARBA00022827"/>
    </source>
</evidence>
<keyword evidence="3" id="KW-0285">Flavoprotein</keyword>
<dbReference type="InterPro" id="IPR036188">
    <property type="entry name" value="FAD/NAD-bd_sf"/>
</dbReference>
<comment type="similarity">
    <text evidence="2">Belongs to the class-I pyridine nucleotide-disulfide oxidoreductase family.</text>
</comment>
<dbReference type="EMBL" id="JBBLZC010000001">
    <property type="protein sequence ID" value="MEK0081890.1"/>
    <property type="molecule type" value="Genomic_DNA"/>
</dbReference>
<evidence type="ECO:0000313" key="7">
    <source>
        <dbReference type="EMBL" id="MEK0081890.1"/>
    </source>
</evidence>
<evidence type="ECO:0000259" key="5">
    <source>
        <dbReference type="Pfam" id="PF02852"/>
    </source>
</evidence>
<dbReference type="InterPro" id="IPR023753">
    <property type="entry name" value="FAD/NAD-binding_dom"/>
</dbReference>
<accession>A0ABU8XL03</accession>
<keyword evidence="4" id="KW-0274">FAD</keyword>
<dbReference type="InterPro" id="IPR004099">
    <property type="entry name" value="Pyr_nucl-diS_OxRdtase_dimer"/>
</dbReference>
<protein>
    <submittedName>
        <fullName evidence="7">NAD(P)/FAD-dependent oxidoreductase</fullName>
        <ecNumber evidence="7">1.-.-.-</ecNumber>
    </submittedName>
</protein>
<dbReference type="SUPFAM" id="SSF55424">
    <property type="entry name" value="FAD/NAD-linked reductases, dimerisation (C-terminal) domain"/>
    <property type="match status" value="1"/>
</dbReference>
<dbReference type="PANTHER" id="PTHR43014:SF5">
    <property type="entry name" value="GLUTATHIONE REDUCTASE (NADPH)"/>
    <property type="match status" value="1"/>
</dbReference>
<dbReference type="InterPro" id="IPR016156">
    <property type="entry name" value="FAD/NAD-linked_Rdtase_dimer_sf"/>
</dbReference>
<dbReference type="Pfam" id="PF02852">
    <property type="entry name" value="Pyr_redox_dim"/>
    <property type="match status" value="1"/>
</dbReference>
<gene>
    <name evidence="7" type="ORF">U1T56_01905</name>
</gene>
<dbReference type="EC" id="1.-.-.-" evidence="7"/>
<evidence type="ECO:0000256" key="2">
    <source>
        <dbReference type="ARBA" id="ARBA00007532"/>
    </source>
</evidence>
<comment type="caution">
    <text evidence="7">The sequence shown here is derived from an EMBL/GenBank/DDBJ whole genome shotgun (WGS) entry which is preliminary data.</text>
</comment>
<feature type="domain" description="FAD/NAD(P)-binding" evidence="6">
    <location>
        <begin position="5"/>
        <end position="320"/>
    </location>
</feature>
<name>A0ABU8XL03_9PROT</name>
<sequence>MTKSYDLVVIGTGTAAGVVANRCRKAGWSVAVIDNRPYGGTCALRGCDPKKMLRRGPEIVDAARRMEGRGIAPDGLHIDWAALQTHKRGFTDPVPAKRERGFAEQGIATFHGTARFLDQTTIAVGDDRLQGRRIVIATGMKPRPLGIPGEALVTTSDQFLELEHLPRRVLFIGGGYISFEFAHMAARTDAGVTVLTRGPRPLTAFDPDLAGLLVERSRAIGIDLHTRATVEAVERDEAGLRVWASVGGTRRAFEAELVVHGAGRIPAIDELDLAAGEVRAGKRGVEVNEHLQSTSNPAVYAAGDAAATAGPPLTPVSSLEGKVVAANLLQGNHATPDYTGVPSAVFTIPALARVGLLEEEAKAQGLDVEVKFTDMRGWYTVQRVGETHAAAKVLVEKNTGRIVGAHLLGPESVEAINLFALAMRNGLGADALKNFVSAYPSAGSDLGYLV</sequence>
<comment type="cofactor">
    <cofactor evidence="1">
        <name>FAD</name>
        <dbReference type="ChEBI" id="CHEBI:57692"/>
    </cofactor>
</comment>
<dbReference type="PIRSF" id="PIRSF000350">
    <property type="entry name" value="Mercury_reductase_MerA"/>
    <property type="match status" value="1"/>
</dbReference>
<proteinExistence type="inferred from homology"/>